<evidence type="ECO:0000256" key="8">
    <source>
        <dbReference type="SAM" id="Phobius"/>
    </source>
</evidence>
<keyword evidence="4" id="KW-1003">Cell membrane</keyword>
<dbReference type="AlphaFoldDB" id="A0A7X9LBK0"/>
<feature type="transmembrane region" description="Helical" evidence="8">
    <location>
        <begin position="325"/>
        <end position="355"/>
    </location>
</feature>
<dbReference type="PANTHER" id="PTHR21716:SF53">
    <property type="entry name" value="PERMEASE PERM-RELATED"/>
    <property type="match status" value="1"/>
</dbReference>
<evidence type="ECO:0000256" key="4">
    <source>
        <dbReference type="ARBA" id="ARBA00022475"/>
    </source>
</evidence>
<feature type="transmembrane region" description="Helical" evidence="8">
    <location>
        <begin position="7"/>
        <end position="27"/>
    </location>
</feature>
<protein>
    <submittedName>
        <fullName evidence="9">AI-2E family transporter</fullName>
    </submittedName>
</protein>
<feature type="transmembrane region" description="Helical" evidence="8">
    <location>
        <begin position="236"/>
        <end position="257"/>
    </location>
</feature>
<feature type="transmembrane region" description="Helical" evidence="8">
    <location>
        <begin position="294"/>
        <end position="313"/>
    </location>
</feature>
<evidence type="ECO:0000256" key="7">
    <source>
        <dbReference type="ARBA" id="ARBA00023136"/>
    </source>
</evidence>
<keyword evidence="3" id="KW-0813">Transport</keyword>
<sequence length="374" mass="40678">MKIKKSYIAYPVLVFVICYAIVANWSAGANLLNTFVAALSPFLTGAAIGYIVNIVMSAYEKLYDKFITSQRLLKAKRPLTMILAYATFVLLVTLIFTIVLPDLIASLKSLLSINPKDIQSIINEVQHNKWVSKILEVSGGDAQLSKLISNYSRQILNQFLSVLTNVLASVTSIASTLISIFVSIIFSMYVLANKEKLGRQFNLLIDTYLGKYAGTVHYLVGILHSRFHGFFVGQTLEAMILGTLSAIGMMLLGLPYAATIGVLIAFTALIPVVGAYIGVTIGTILILTQSFSQAVVFVVFLVLLQQFEGNVIYPRVVGGSIGLPSMWVLLAITIGGALAGLVGMLMAVPILASLYQIIKDHVYKKQAQNQRQGS</sequence>
<name>A0A7X9LBK0_STRRT</name>
<evidence type="ECO:0000313" key="10">
    <source>
        <dbReference type="Proteomes" id="UP000532121"/>
    </source>
</evidence>
<evidence type="ECO:0000256" key="3">
    <source>
        <dbReference type="ARBA" id="ARBA00022448"/>
    </source>
</evidence>
<evidence type="ECO:0000256" key="5">
    <source>
        <dbReference type="ARBA" id="ARBA00022692"/>
    </source>
</evidence>
<keyword evidence="5 8" id="KW-0812">Transmembrane</keyword>
<proteinExistence type="inferred from homology"/>
<dbReference type="PANTHER" id="PTHR21716">
    <property type="entry name" value="TRANSMEMBRANE PROTEIN"/>
    <property type="match status" value="1"/>
</dbReference>
<accession>A0A7X9LBK0</accession>
<gene>
    <name evidence="9" type="ORF">HHO37_00050</name>
</gene>
<evidence type="ECO:0000256" key="6">
    <source>
        <dbReference type="ARBA" id="ARBA00022989"/>
    </source>
</evidence>
<feature type="transmembrane region" description="Helical" evidence="8">
    <location>
        <begin position="39"/>
        <end position="59"/>
    </location>
</feature>
<feature type="transmembrane region" description="Helical" evidence="8">
    <location>
        <begin position="166"/>
        <end position="192"/>
    </location>
</feature>
<dbReference type="GO" id="GO:0055085">
    <property type="term" value="P:transmembrane transport"/>
    <property type="evidence" value="ECO:0007669"/>
    <property type="project" value="TreeGrafter"/>
</dbReference>
<comment type="caution">
    <text evidence="9">The sequence shown here is derived from an EMBL/GenBank/DDBJ whole genome shotgun (WGS) entry which is preliminary data.</text>
</comment>
<feature type="transmembrane region" description="Helical" evidence="8">
    <location>
        <begin position="79"/>
        <end position="100"/>
    </location>
</feature>
<evidence type="ECO:0000313" key="9">
    <source>
        <dbReference type="EMBL" id="NMD48093.1"/>
    </source>
</evidence>
<feature type="transmembrane region" description="Helical" evidence="8">
    <location>
        <begin position="263"/>
        <end position="287"/>
    </location>
</feature>
<dbReference type="RefSeq" id="WP_193522717.1">
    <property type="nucleotide sequence ID" value="NZ_JABASA010000001.1"/>
</dbReference>
<comment type="similarity">
    <text evidence="2">Belongs to the autoinducer-2 exporter (AI-2E) (TC 2.A.86) family.</text>
</comment>
<evidence type="ECO:0000256" key="1">
    <source>
        <dbReference type="ARBA" id="ARBA00004651"/>
    </source>
</evidence>
<dbReference type="GO" id="GO:0005886">
    <property type="term" value="C:plasma membrane"/>
    <property type="evidence" value="ECO:0007669"/>
    <property type="project" value="UniProtKB-SubCell"/>
</dbReference>
<evidence type="ECO:0000256" key="2">
    <source>
        <dbReference type="ARBA" id="ARBA00009773"/>
    </source>
</evidence>
<keyword evidence="7 8" id="KW-0472">Membrane</keyword>
<reference evidence="9 10" key="1">
    <citation type="submission" date="2020-04" db="EMBL/GenBank/DDBJ databases">
        <title>MicrobeNet Type strains.</title>
        <authorList>
            <person name="Nicholson A.C."/>
        </authorList>
    </citation>
    <scope>NUCLEOTIDE SEQUENCE [LARGE SCALE GENOMIC DNA]</scope>
    <source>
        <strain evidence="9 10">DSM 22768</strain>
    </source>
</reference>
<organism evidence="9 10">
    <name type="scientific">Streptococcus ratti</name>
    <dbReference type="NCBI Taxonomy" id="1341"/>
    <lineage>
        <taxon>Bacteria</taxon>
        <taxon>Bacillati</taxon>
        <taxon>Bacillota</taxon>
        <taxon>Bacilli</taxon>
        <taxon>Lactobacillales</taxon>
        <taxon>Streptococcaceae</taxon>
        <taxon>Streptococcus</taxon>
    </lineage>
</organism>
<dbReference type="Pfam" id="PF01594">
    <property type="entry name" value="AI-2E_transport"/>
    <property type="match status" value="1"/>
</dbReference>
<dbReference type="EMBL" id="JABASA010000001">
    <property type="protein sequence ID" value="NMD48093.1"/>
    <property type="molecule type" value="Genomic_DNA"/>
</dbReference>
<keyword evidence="6 8" id="KW-1133">Transmembrane helix</keyword>
<dbReference type="InterPro" id="IPR002549">
    <property type="entry name" value="AI-2E-like"/>
</dbReference>
<comment type="subcellular location">
    <subcellularLocation>
        <location evidence="1">Cell membrane</location>
        <topology evidence="1">Multi-pass membrane protein</topology>
    </subcellularLocation>
</comment>
<dbReference type="Proteomes" id="UP000532121">
    <property type="component" value="Unassembled WGS sequence"/>
</dbReference>